<proteinExistence type="predicted"/>
<keyword evidence="1" id="KW-1133">Transmembrane helix</keyword>
<dbReference type="EMBL" id="FOAF01000001">
    <property type="protein sequence ID" value="SEK53361.1"/>
    <property type="molecule type" value="Genomic_DNA"/>
</dbReference>
<dbReference type="AlphaFoldDB" id="A0A1H7HSU6"/>
<reference evidence="3" key="1">
    <citation type="submission" date="2016-10" db="EMBL/GenBank/DDBJ databases">
        <authorList>
            <person name="Varghese N."/>
            <person name="Submissions S."/>
        </authorList>
    </citation>
    <scope>NUCLEOTIDE SEQUENCE [LARGE SCALE GENOMIC DNA]</scope>
    <source>
        <strain evidence="3">DSM 18733</strain>
    </source>
</reference>
<sequence length="112" mass="13539">MRVSINGTKIYLYSPIITLVKLKVQPEYFVDNRSSSFYHIPCFLTAPPDYYTIVISIKNLFLYFNLIISILYYFFLLPLREILLLRFKIIDFVYQKGRIERYGILKRMKQHK</sequence>
<accession>A0A1H7HSU6</accession>
<organism evidence="2 3">
    <name type="scientific">Olivibacter domesticus</name>
    <name type="common">Pseudosphingobacterium domesticum</name>
    <dbReference type="NCBI Taxonomy" id="407022"/>
    <lineage>
        <taxon>Bacteria</taxon>
        <taxon>Pseudomonadati</taxon>
        <taxon>Bacteroidota</taxon>
        <taxon>Sphingobacteriia</taxon>
        <taxon>Sphingobacteriales</taxon>
        <taxon>Sphingobacteriaceae</taxon>
        <taxon>Olivibacter</taxon>
    </lineage>
</organism>
<gene>
    <name evidence="2" type="ORF">SAMN05661044_00472</name>
</gene>
<protein>
    <submittedName>
        <fullName evidence="2">Uncharacterized protein</fullName>
    </submittedName>
</protein>
<dbReference type="STRING" id="407022.SAMN05661044_00472"/>
<keyword evidence="1" id="KW-0812">Transmembrane</keyword>
<evidence type="ECO:0000313" key="2">
    <source>
        <dbReference type="EMBL" id="SEK53361.1"/>
    </source>
</evidence>
<evidence type="ECO:0000313" key="3">
    <source>
        <dbReference type="Proteomes" id="UP000199421"/>
    </source>
</evidence>
<name>A0A1H7HSU6_OLID1</name>
<keyword evidence="1" id="KW-0472">Membrane</keyword>
<feature type="transmembrane region" description="Helical" evidence="1">
    <location>
        <begin position="60"/>
        <end position="79"/>
    </location>
</feature>
<dbReference type="Proteomes" id="UP000199421">
    <property type="component" value="Unassembled WGS sequence"/>
</dbReference>
<keyword evidence="3" id="KW-1185">Reference proteome</keyword>
<evidence type="ECO:0000256" key="1">
    <source>
        <dbReference type="SAM" id="Phobius"/>
    </source>
</evidence>